<feature type="domain" description="Secretion system C-terminal sorting" evidence="2">
    <location>
        <begin position="436"/>
        <end position="509"/>
    </location>
</feature>
<dbReference type="NCBIfam" id="TIGR04183">
    <property type="entry name" value="Por_Secre_tail"/>
    <property type="match status" value="1"/>
</dbReference>
<evidence type="ECO:0000313" key="4">
    <source>
        <dbReference type="Proteomes" id="UP000077177"/>
    </source>
</evidence>
<gene>
    <name evidence="3" type="ORF">SY85_15830</name>
</gene>
<dbReference type="RefSeq" id="WP_066405871.1">
    <property type="nucleotide sequence ID" value="NZ_CP011390.1"/>
</dbReference>
<dbReference type="AlphaFoldDB" id="A0A172TXL4"/>
<dbReference type="Proteomes" id="UP000077177">
    <property type="component" value="Chromosome"/>
</dbReference>
<protein>
    <recommendedName>
        <fullName evidence="2">Secretion system C-terminal sorting domain-containing protein</fullName>
    </recommendedName>
</protein>
<dbReference type="OrthoDB" id="628160at2"/>
<dbReference type="Pfam" id="PF18962">
    <property type="entry name" value="Por_Secre_tail"/>
    <property type="match status" value="1"/>
</dbReference>
<accession>A0A172TXL4</accession>
<reference evidence="4" key="1">
    <citation type="submission" date="2015-01" db="EMBL/GenBank/DDBJ databases">
        <title>Flavisolibacter sp./LCS9/ whole genome sequencing.</title>
        <authorList>
            <person name="Kim M.K."/>
            <person name="Srinivasan S."/>
            <person name="Lee J.-J."/>
        </authorList>
    </citation>
    <scope>NUCLEOTIDE SEQUENCE [LARGE SCALE GENOMIC DNA]</scope>
    <source>
        <strain evidence="4">LCS9</strain>
    </source>
</reference>
<dbReference type="KEGG" id="fla:SY85_15830"/>
<evidence type="ECO:0000313" key="3">
    <source>
        <dbReference type="EMBL" id="ANE51746.1"/>
    </source>
</evidence>
<proteinExistence type="predicted"/>
<keyword evidence="4" id="KW-1185">Reference proteome</keyword>
<sequence length="512" mass="55877">MRKSLLCLFFSCLIVSITYAQPCGVGSPSISNAVIYSSQDSCYATFDLTFSLKANAGNKLMGISLWMAKNYAKPAYAKVPDEDELINALGTIVINNNNAAITPQSLPVFATYPYVSSNKNKNVKILKTGSLVNRTFNATKDSFFFNISNIIVAVKRTDPNTCPVDLLSIKGDLWSSNAGSEGPNTPLQCVALGALSFSLGDPLITAAARNCTLPRSLNFTIATTSTTAITVTYDIFKDDNVLNAENELFFDPGTDTKVATSAQPITTLRASSPYTATNVSYTGADQTTSDGKSKFWVVVYYKPIIGPTAGQTYSVTKLTLDECVQTTPLPVKLVSFNAKRNKEKVLLTWQTAMEANNSGFDVQRKIGNEDWKTVAFVFSKAENGNSSAVQNYEYADVNLTKGVTQYRLRQVDIDTRYTLSEVRSVRGESQAAQLLVYPNPSTDGKVNLVFEDRSATHNISVSDMTGREIKQYRNITAGSLQIDGLNDGIYTLHITDINTAATTVQKIIVKKR</sequence>
<evidence type="ECO:0000256" key="1">
    <source>
        <dbReference type="SAM" id="SignalP"/>
    </source>
</evidence>
<reference evidence="3 4" key="2">
    <citation type="journal article" date="2016" name="Int. J. Syst. Evol. Microbiol.">
        <title>Flavisolibacter tropicus sp. nov., isolated from tropical soil.</title>
        <authorList>
            <person name="Lee J.J."/>
            <person name="Kang M.S."/>
            <person name="Kim G.S."/>
            <person name="Lee C.S."/>
            <person name="Lim S."/>
            <person name="Lee J."/>
            <person name="Roh S.H."/>
            <person name="Kang H."/>
            <person name="Ha J.M."/>
            <person name="Bae S."/>
            <person name="Jung H.Y."/>
            <person name="Kim M.K."/>
        </authorList>
    </citation>
    <scope>NUCLEOTIDE SEQUENCE [LARGE SCALE GENOMIC DNA]</scope>
    <source>
        <strain evidence="3 4">LCS9</strain>
    </source>
</reference>
<dbReference type="STRING" id="1492898.SY85_15830"/>
<dbReference type="EMBL" id="CP011390">
    <property type="protein sequence ID" value="ANE51746.1"/>
    <property type="molecule type" value="Genomic_DNA"/>
</dbReference>
<keyword evidence="1" id="KW-0732">Signal</keyword>
<evidence type="ECO:0000259" key="2">
    <source>
        <dbReference type="Pfam" id="PF18962"/>
    </source>
</evidence>
<name>A0A172TXL4_9BACT</name>
<organism evidence="3 4">
    <name type="scientific">Flavisolibacter tropicus</name>
    <dbReference type="NCBI Taxonomy" id="1492898"/>
    <lineage>
        <taxon>Bacteria</taxon>
        <taxon>Pseudomonadati</taxon>
        <taxon>Bacteroidota</taxon>
        <taxon>Chitinophagia</taxon>
        <taxon>Chitinophagales</taxon>
        <taxon>Chitinophagaceae</taxon>
        <taxon>Flavisolibacter</taxon>
    </lineage>
</organism>
<feature type="chain" id="PRO_5008001349" description="Secretion system C-terminal sorting domain-containing protein" evidence="1">
    <location>
        <begin position="21"/>
        <end position="512"/>
    </location>
</feature>
<feature type="signal peptide" evidence="1">
    <location>
        <begin position="1"/>
        <end position="20"/>
    </location>
</feature>
<dbReference type="InterPro" id="IPR026444">
    <property type="entry name" value="Secre_tail"/>
</dbReference>